<dbReference type="Proteomes" id="UP000005713">
    <property type="component" value="Unassembled WGS sequence"/>
</dbReference>
<keyword evidence="10" id="KW-1185">Reference proteome</keyword>
<name>A3K7Q7_SAGS3</name>
<feature type="transmembrane region" description="Helical" evidence="7">
    <location>
        <begin position="568"/>
        <end position="591"/>
    </location>
</feature>
<evidence type="ECO:0000313" key="10">
    <source>
        <dbReference type="Proteomes" id="UP000005713"/>
    </source>
</evidence>
<feature type="domain" description="ABC transmembrane type-1" evidence="8">
    <location>
        <begin position="450"/>
        <end position="629"/>
    </location>
</feature>
<keyword evidence="5 7" id="KW-1133">Transmembrane helix</keyword>
<evidence type="ECO:0000256" key="1">
    <source>
        <dbReference type="ARBA" id="ARBA00004651"/>
    </source>
</evidence>
<dbReference type="AlphaFoldDB" id="A3K7Q7"/>
<dbReference type="CDD" id="cd06261">
    <property type="entry name" value="TM_PBP2"/>
    <property type="match status" value="2"/>
</dbReference>
<feature type="transmembrane region" description="Helical" evidence="7">
    <location>
        <begin position="400"/>
        <end position="423"/>
    </location>
</feature>
<keyword evidence="2 7" id="KW-0813">Transport</keyword>
<dbReference type="InterPro" id="IPR000515">
    <property type="entry name" value="MetI-like"/>
</dbReference>
<feature type="transmembrane region" description="Helical" evidence="7">
    <location>
        <begin position="142"/>
        <end position="165"/>
    </location>
</feature>
<reference evidence="9 10" key="1">
    <citation type="submission" date="2006-06" db="EMBL/GenBank/DDBJ databases">
        <authorList>
            <person name="Moran M.A."/>
            <person name="Ferriera S."/>
            <person name="Johnson J."/>
            <person name="Kravitz S."/>
            <person name="Beeson K."/>
            <person name="Sutton G."/>
            <person name="Rogers Y.-H."/>
            <person name="Friedman R."/>
            <person name="Frazier M."/>
            <person name="Venter J.C."/>
        </authorList>
    </citation>
    <scope>NUCLEOTIDE SEQUENCE [LARGE SCALE GENOMIC DNA]</scope>
    <source>
        <strain evidence="9 10">E-37</strain>
    </source>
</reference>
<evidence type="ECO:0000313" key="9">
    <source>
        <dbReference type="EMBL" id="EBA06679.1"/>
    </source>
</evidence>
<feature type="transmembrane region" description="Helical" evidence="7">
    <location>
        <begin position="264"/>
        <end position="284"/>
    </location>
</feature>
<feature type="transmembrane region" description="Helical" evidence="7">
    <location>
        <begin position="185"/>
        <end position="210"/>
    </location>
</feature>
<dbReference type="EMBL" id="AAYA01000013">
    <property type="protein sequence ID" value="EBA06679.1"/>
    <property type="molecule type" value="Genomic_DNA"/>
</dbReference>
<sequence length="645" mass="68230">MICAAGLLLAGFLMQGVLPAALYDWPERWVLPLQEAATDWLTYILRRSDIGGRPLIAWTREFSAYVNIPLEFLQSLLTKGWLIPGATAAETLRIPSLSWLSVTGVAVFLTYGASGRGLAILTAATLAYFAVFGLWEDAMLTVASVAFIVVVGFAIGLALGTLIWRHPRLETVFSPIFDVMQTLPIFSYLVPVVLLVGFGPLSAVIVTLVFSLPPMARATVLALRQVPPEIRELGDMTGASQGQYILKMLIPSAKTGLMIGLNQLIMTTLAMVILASMIGAGGLGGEVLQSLQILRFGRGLESGLAITLLAIVLYRYGSALAHRRPRHDATSTLGRDLAIVGALIALPSLAGLLWPVAQRYPEALTITSEPLWSGAIDFVNLHSGEKLEALRVFLSLNLLIPLRGAIMGMGWASVALALCLVGWAASGPRLAIASAAVIAIIAATGYWERAVITVHLVLVGVLLGIAIGVPFGIWSALSRRAKSVIDVAVDLIQTLPSLVYLVPIVMLLGPGDVSAVLAIAAYVVGAVIRYCDHALRSAPDSLIEAVRSTGATEAQVFRIVRLPFAVPGLLLGLNQAIMLGISMVVVTALVGTRGLEQETITALARVDPGRGLVAGAMVCLIAITIDRLLAAVARKASTVPAAPTH</sequence>
<feature type="transmembrane region" description="Helical" evidence="7">
    <location>
        <begin position="117"/>
        <end position="135"/>
    </location>
</feature>
<dbReference type="GO" id="GO:0031460">
    <property type="term" value="P:glycine betaine transport"/>
    <property type="evidence" value="ECO:0007669"/>
    <property type="project" value="TreeGrafter"/>
</dbReference>
<dbReference type="GO" id="GO:0043190">
    <property type="term" value="C:ATP-binding cassette (ABC) transporter complex"/>
    <property type="evidence" value="ECO:0007669"/>
    <property type="project" value="TreeGrafter"/>
</dbReference>
<feature type="transmembrane region" description="Helical" evidence="7">
    <location>
        <begin position="430"/>
        <end position="447"/>
    </location>
</feature>
<comment type="subcellular location">
    <subcellularLocation>
        <location evidence="1 7">Cell membrane</location>
        <topology evidence="1 7">Multi-pass membrane protein</topology>
    </subcellularLocation>
</comment>
<keyword evidence="6 7" id="KW-0472">Membrane</keyword>
<feature type="transmembrane region" description="Helical" evidence="7">
    <location>
        <begin position="337"/>
        <end position="357"/>
    </location>
</feature>
<dbReference type="PANTHER" id="PTHR47737">
    <property type="entry name" value="GLYCINE BETAINE/PROLINE BETAINE TRANSPORT SYSTEM PERMEASE PROTEIN PROW"/>
    <property type="match status" value="1"/>
</dbReference>
<accession>A3K7Q7</accession>
<feature type="transmembrane region" description="Helical" evidence="7">
    <location>
        <begin position="296"/>
        <end position="316"/>
    </location>
</feature>
<evidence type="ECO:0000256" key="5">
    <source>
        <dbReference type="ARBA" id="ARBA00022989"/>
    </source>
</evidence>
<feature type="transmembrane region" description="Helical" evidence="7">
    <location>
        <begin position="611"/>
        <end position="629"/>
    </location>
</feature>
<dbReference type="GO" id="GO:0005275">
    <property type="term" value="F:amine transmembrane transporter activity"/>
    <property type="evidence" value="ECO:0007669"/>
    <property type="project" value="TreeGrafter"/>
</dbReference>
<keyword evidence="4 7" id="KW-0812">Transmembrane</keyword>
<keyword evidence="3" id="KW-1003">Cell membrane</keyword>
<evidence type="ECO:0000256" key="3">
    <source>
        <dbReference type="ARBA" id="ARBA00022475"/>
    </source>
</evidence>
<dbReference type="PROSITE" id="PS50928">
    <property type="entry name" value="ABC_TM1"/>
    <property type="match status" value="2"/>
</dbReference>
<dbReference type="SUPFAM" id="SSF161098">
    <property type="entry name" value="MetI-like"/>
    <property type="match status" value="2"/>
</dbReference>
<comment type="caution">
    <text evidence="9">The sequence shown here is derived from an EMBL/GenBank/DDBJ whole genome shotgun (WGS) entry which is preliminary data.</text>
</comment>
<dbReference type="GO" id="GO:0015871">
    <property type="term" value="P:choline transport"/>
    <property type="evidence" value="ECO:0007669"/>
    <property type="project" value="TreeGrafter"/>
</dbReference>
<dbReference type="Pfam" id="PF00528">
    <property type="entry name" value="BPD_transp_1"/>
    <property type="match status" value="2"/>
</dbReference>
<evidence type="ECO:0000256" key="4">
    <source>
        <dbReference type="ARBA" id="ARBA00022692"/>
    </source>
</evidence>
<feature type="domain" description="ABC transmembrane type-1" evidence="8">
    <location>
        <begin position="134"/>
        <end position="317"/>
    </location>
</feature>
<protein>
    <submittedName>
        <fullName evidence="9">ABC transporter permease protein</fullName>
    </submittedName>
</protein>
<comment type="similarity">
    <text evidence="7">Belongs to the binding-protein-dependent transport system permease family.</text>
</comment>
<evidence type="ECO:0000256" key="7">
    <source>
        <dbReference type="RuleBase" id="RU363032"/>
    </source>
</evidence>
<evidence type="ECO:0000256" key="2">
    <source>
        <dbReference type="ARBA" id="ARBA00022448"/>
    </source>
</evidence>
<proteinExistence type="inferred from homology"/>
<dbReference type="GO" id="GO:0015226">
    <property type="term" value="F:carnitine transmembrane transporter activity"/>
    <property type="evidence" value="ECO:0007669"/>
    <property type="project" value="TreeGrafter"/>
</dbReference>
<gene>
    <name evidence="9" type="ORF">SSE37_02290</name>
</gene>
<evidence type="ECO:0000256" key="6">
    <source>
        <dbReference type="ARBA" id="ARBA00023136"/>
    </source>
</evidence>
<dbReference type="PANTHER" id="PTHR47737:SF1">
    <property type="entry name" value="GLYCINE BETAINE_PROLINE BETAINE TRANSPORT SYSTEM PERMEASE PROTEIN PROW"/>
    <property type="match status" value="1"/>
</dbReference>
<dbReference type="Gene3D" id="1.10.3720.10">
    <property type="entry name" value="MetI-like"/>
    <property type="match status" value="2"/>
</dbReference>
<dbReference type="eggNOG" id="COG4176">
    <property type="taxonomic scope" value="Bacteria"/>
</dbReference>
<organism evidence="9 10">
    <name type="scientific">Sagittula stellata (strain ATCC 700073 / DSM 11524 / E-37)</name>
    <dbReference type="NCBI Taxonomy" id="388399"/>
    <lineage>
        <taxon>Bacteria</taxon>
        <taxon>Pseudomonadati</taxon>
        <taxon>Pseudomonadota</taxon>
        <taxon>Alphaproteobacteria</taxon>
        <taxon>Rhodobacterales</taxon>
        <taxon>Roseobacteraceae</taxon>
        <taxon>Sagittula</taxon>
    </lineage>
</organism>
<feature type="transmembrane region" description="Helical" evidence="7">
    <location>
        <begin position="453"/>
        <end position="477"/>
    </location>
</feature>
<evidence type="ECO:0000259" key="8">
    <source>
        <dbReference type="PROSITE" id="PS50928"/>
    </source>
</evidence>
<dbReference type="InterPro" id="IPR035906">
    <property type="entry name" value="MetI-like_sf"/>
</dbReference>